<dbReference type="GO" id="GO:0002182">
    <property type="term" value="P:cytoplasmic translational elongation"/>
    <property type="evidence" value="ECO:0007669"/>
    <property type="project" value="InterPro"/>
</dbReference>
<keyword evidence="5" id="KW-0687">Ribonucleoprotein</keyword>
<comment type="subunit">
    <text evidence="3">P1 and P2 exist as dimers at the large ribosomal subunit.</text>
</comment>
<dbReference type="HAMAP" id="MF_01478">
    <property type="entry name" value="Ribosomal_L12_arch"/>
    <property type="match status" value="1"/>
</dbReference>
<feature type="region of interest" description="Disordered" evidence="6">
    <location>
        <begin position="156"/>
        <end position="192"/>
    </location>
</feature>
<evidence type="ECO:0000256" key="1">
    <source>
        <dbReference type="ARBA" id="ARBA00003362"/>
    </source>
</evidence>
<comment type="function">
    <text evidence="1">Plays an important role in the elongation step of protein synthesis.</text>
</comment>
<feature type="compositionally biased region" description="Basic and acidic residues" evidence="6">
    <location>
        <begin position="169"/>
        <end position="178"/>
    </location>
</feature>
<dbReference type="InterPro" id="IPR038716">
    <property type="entry name" value="P1/P2_N_sf"/>
</dbReference>
<dbReference type="FunFam" id="1.10.10.1410:FF:000002">
    <property type="entry name" value="60S acidic ribosomal protein P2"/>
    <property type="match status" value="1"/>
</dbReference>
<comment type="caution">
    <text evidence="7">The sequence shown here is derived from an EMBL/GenBank/DDBJ whole genome shotgun (WGS) entry which is preliminary data.</text>
</comment>
<keyword evidence="4" id="KW-0689">Ribosomal protein</keyword>
<dbReference type="GO" id="GO:0022625">
    <property type="term" value="C:cytosolic large ribosomal subunit"/>
    <property type="evidence" value="ECO:0007669"/>
    <property type="project" value="InterPro"/>
</dbReference>
<evidence type="ECO:0000256" key="3">
    <source>
        <dbReference type="ARBA" id="ARBA00011266"/>
    </source>
</evidence>
<dbReference type="AlphaFoldDB" id="A0A498I572"/>
<evidence type="ECO:0000256" key="5">
    <source>
        <dbReference type="ARBA" id="ARBA00023274"/>
    </source>
</evidence>
<dbReference type="Proteomes" id="UP000290289">
    <property type="component" value="Chromosome 14"/>
</dbReference>
<organism evidence="7 8">
    <name type="scientific">Malus domestica</name>
    <name type="common">Apple</name>
    <name type="synonym">Pyrus malus</name>
    <dbReference type="NCBI Taxonomy" id="3750"/>
    <lineage>
        <taxon>Eukaryota</taxon>
        <taxon>Viridiplantae</taxon>
        <taxon>Streptophyta</taxon>
        <taxon>Embryophyta</taxon>
        <taxon>Tracheophyta</taxon>
        <taxon>Spermatophyta</taxon>
        <taxon>Magnoliopsida</taxon>
        <taxon>eudicotyledons</taxon>
        <taxon>Gunneridae</taxon>
        <taxon>Pentapetalae</taxon>
        <taxon>rosids</taxon>
        <taxon>fabids</taxon>
        <taxon>Rosales</taxon>
        <taxon>Rosaceae</taxon>
        <taxon>Amygdaloideae</taxon>
        <taxon>Maleae</taxon>
        <taxon>Malus</taxon>
    </lineage>
</organism>
<dbReference type="InterPro" id="IPR027534">
    <property type="entry name" value="Ribosomal_P1/P2"/>
</dbReference>
<dbReference type="Pfam" id="PF00428">
    <property type="entry name" value="Ribosomal_60s"/>
    <property type="match status" value="1"/>
</dbReference>
<sequence>MVGYQIRPKPGSVKCYNPIKTLAAALDKTSFRSPCIISHSAANFPFLSTLRRSRALSSTLSLSLSCCVWIGEIAIAEMKVVAAYLLAVLGGKTTPTAEDLKDILGSVGAEADDDRIQLLLSEVKGKDITELIASGREKLASVPAGGGGAVAVAATGGGGGAAAAPAAAEAKKEEKVEEKEESDDDMGFSLFD</sequence>
<dbReference type="GO" id="GO:0003735">
    <property type="term" value="F:structural constituent of ribosome"/>
    <property type="evidence" value="ECO:0007669"/>
    <property type="project" value="InterPro"/>
</dbReference>
<dbReference type="STRING" id="3750.A0A498I572"/>
<dbReference type="EMBL" id="RDQH01000340">
    <property type="protein sequence ID" value="RXH76253.1"/>
    <property type="molecule type" value="Genomic_DNA"/>
</dbReference>
<comment type="similarity">
    <text evidence="2">Belongs to the eukaryotic ribosomal protein P1/P2 family.</text>
</comment>
<evidence type="ECO:0000313" key="7">
    <source>
        <dbReference type="EMBL" id="RXH76253.1"/>
    </source>
</evidence>
<evidence type="ECO:0000256" key="2">
    <source>
        <dbReference type="ARBA" id="ARBA00005436"/>
    </source>
</evidence>
<dbReference type="InterPro" id="IPR044076">
    <property type="entry name" value="Ribosomal_P2"/>
</dbReference>
<dbReference type="CDD" id="cd05833">
    <property type="entry name" value="Ribosomal_P2"/>
    <property type="match status" value="1"/>
</dbReference>
<protein>
    <submittedName>
        <fullName evidence="7">Uncharacterized protein</fullName>
    </submittedName>
</protein>
<keyword evidence="8" id="KW-1185">Reference proteome</keyword>
<dbReference type="PANTHER" id="PTHR21141:SF115">
    <property type="entry name" value="LARGE RIBOSOMAL SUBUNIT PROTEIN P2W"/>
    <property type="match status" value="1"/>
</dbReference>
<dbReference type="PANTHER" id="PTHR21141">
    <property type="entry name" value="60S ACIDIC RIBOSOMAL PROTEIN FAMILY MEMBER"/>
    <property type="match status" value="1"/>
</dbReference>
<evidence type="ECO:0000256" key="4">
    <source>
        <dbReference type="ARBA" id="ARBA00022980"/>
    </source>
</evidence>
<gene>
    <name evidence="7" type="ORF">DVH24_019141</name>
</gene>
<evidence type="ECO:0000256" key="6">
    <source>
        <dbReference type="SAM" id="MobiDB-lite"/>
    </source>
</evidence>
<evidence type="ECO:0000313" key="8">
    <source>
        <dbReference type="Proteomes" id="UP000290289"/>
    </source>
</evidence>
<proteinExistence type="inferred from homology"/>
<dbReference type="Gene3D" id="1.10.10.1410">
    <property type="match status" value="1"/>
</dbReference>
<accession>A0A498I572</accession>
<name>A0A498I572_MALDO</name>
<reference evidence="7 8" key="1">
    <citation type="submission" date="2018-10" db="EMBL/GenBank/DDBJ databases">
        <title>A high-quality apple genome assembly.</title>
        <authorList>
            <person name="Hu J."/>
        </authorList>
    </citation>
    <scope>NUCLEOTIDE SEQUENCE [LARGE SCALE GENOMIC DNA]</scope>
    <source>
        <strain evidence="8">cv. HFTH1</strain>
        <tissue evidence="7">Young leaf</tissue>
    </source>
</reference>